<sequence length="194" mass="22650">MIGRHSVNNTDVDIIKEIGKKYINKDYQHLPMLDICHEAQGMSSRIYFDDFHHAYSLLGRLIEKQLISMFIAFPIPDYSSDKIGDWFVLENVNENKDADYLSHLVQEEGFLGVGHIITNEKCDFFFNIYEDDAYALTAKDEIFQALGADTVELNMLKLIDDLKLDPEIIEPSRYWIARYLWGDKWLNAFEVKDQ</sequence>
<accession>A0A128FJH5</accession>
<name>A0A128FJH5_9GAMM</name>
<gene>
    <name evidence="1" type="ORF">GMA8713_04989</name>
</gene>
<evidence type="ECO:0000313" key="2">
    <source>
        <dbReference type="Proteomes" id="UP000073601"/>
    </source>
</evidence>
<reference evidence="2" key="1">
    <citation type="submission" date="2016-02" db="EMBL/GenBank/DDBJ databases">
        <authorList>
            <person name="Rodrigo-Torres Lidia"/>
            <person name="Arahal R.David."/>
        </authorList>
    </citation>
    <scope>NUCLEOTIDE SEQUENCE [LARGE SCALE GENOMIC DNA]</scope>
    <source>
        <strain evidence="2">CECT 8713</strain>
    </source>
</reference>
<dbReference type="Proteomes" id="UP000073601">
    <property type="component" value="Unassembled WGS sequence"/>
</dbReference>
<dbReference type="OrthoDB" id="5919491at2"/>
<protein>
    <submittedName>
        <fullName evidence="1">Uncharacterized protein</fullName>
    </submittedName>
</protein>
<organism evidence="1 2">
    <name type="scientific">Grimontia marina</name>
    <dbReference type="NCBI Taxonomy" id="646534"/>
    <lineage>
        <taxon>Bacteria</taxon>
        <taxon>Pseudomonadati</taxon>
        <taxon>Pseudomonadota</taxon>
        <taxon>Gammaproteobacteria</taxon>
        <taxon>Vibrionales</taxon>
        <taxon>Vibrionaceae</taxon>
        <taxon>Grimontia</taxon>
    </lineage>
</organism>
<proteinExistence type="predicted"/>
<dbReference type="EMBL" id="FIZY01000098">
    <property type="protein sequence ID" value="CZF86948.1"/>
    <property type="molecule type" value="Genomic_DNA"/>
</dbReference>
<evidence type="ECO:0000313" key="1">
    <source>
        <dbReference type="EMBL" id="CZF86948.1"/>
    </source>
</evidence>
<keyword evidence="2" id="KW-1185">Reference proteome</keyword>
<dbReference type="RefSeq" id="WP_062715210.1">
    <property type="nucleotide sequence ID" value="NZ_CAWRCI010000098.1"/>
</dbReference>
<dbReference type="AlphaFoldDB" id="A0A128FJH5"/>